<evidence type="ECO:0000259" key="1">
    <source>
        <dbReference type="Pfam" id="PF02223"/>
    </source>
</evidence>
<evidence type="ECO:0000313" key="3">
    <source>
        <dbReference type="Proteomes" id="UP000234744"/>
    </source>
</evidence>
<sequence length="191" mass="21571">MVGKLVVITGLDGSGTSSLAEQLCKLDPKGFLFKTPDGPFGETRELFDSEVRDRSQSAHFLFYLAAVAYASERIKEKLKTHNVYCVRYLIDTVVSHRVAGMDVDLVYKGMGYDIHEPDATIFINIDESVRQDRITVRGKSDLDKVLDDNSIRNRFLTEFQRLAEHLCIVDNSTNDLQDALKIAASRLPWLN</sequence>
<name>A0ABX4TYL9_PSEDL</name>
<comment type="caution">
    <text evidence="2">The sequence shown here is derived from an EMBL/GenBank/DDBJ whole genome shotgun (WGS) entry which is preliminary data.</text>
</comment>
<accession>A0ABX4TYL9</accession>
<dbReference type="EMBL" id="PJCJ01000024">
    <property type="protein sequence ID" value="PLV09485.1"/>
    <property type="molecule type" value="Genomic_DNA"/>
</dbReference>
<feature type="domain" description="Thymidylate kinase-like" evidence="1">
    <location>
        <begin position="8"/>
        <end position="173"/>
    </location>
</feature>
<dbReference type="RefSeq" id="WP_054890476.1">
    <property type="nucleotide sequence ID" value="NZ_PJCJ01000024.1"/>
</dbReference>
<proteinExistence type="predicted"/>
<dbReference type="InterPro" id="IPR027417">
    <property type="entry name" value="P-loop_NTPase"/>
</dbReference>
<evidence type="ECO:0000313" key="2">
    <source>
        <dbReference type="EMBL" id="PLV09485.1"/>
    </source>
</evidence>
<protein>
    <recommendedName>
        <fullName evidence="1">Thymidylate kinase-like domain-containing protein</fullName>
    </recommendedName>
</protein>
<reference evidence="2 3" key="1">
    <citation type="submission" date="2017-12" db="EMBL/GenBank/DDBJ databases">
        <title>Detection of the carbapenemase gene blaVIM-5 in members of the Pseudomonas putida group isolated from polluted Nigerian wetlands.</title>
        <authorList>
            <person name="Adelowo O."/>
            <person name="Vollmers J."/>
            <person name="Maeusezahl I."/>
            <person name="Kaster A.-K."/>
            <person name="Mueller J.A."/>
        </authorList>
    </citation>
    <scope>NUCLEOTIDE SEQUENCE [LARGE SCALE GENOMIC DNA]</scope>
    <source>
        <strain evidence="2 3">MR69</strain>
    </source>
</reference>
<dbReference type="Pfam" id="PF02223">
    <property type="entry name" value="Thymidylate_kin"/>
    <property type="match status" value="1"/>
</dbReference>
<dbReference type="Gene3D" id="3.40.50.300">
    <property type="entry name" value="P-loop containing nucleotide triphosphate hydrolases"/>
    <property type="match status" value="1"/>
</dbReference>
<dbReference type="Proteomes" id="UP000234744">
    <property type="component" value="Unassembled WGS sequence"/>
</dbReference>
<keyword evidence="3" id="KW-1185">Reference proteome</keyword>
<gene>
    <name evidence="2" type="ORF">CXG47_24380</name>
</gene>
<dbReference type="InterPro" id="IPR039430">
    <property type="entry name" value="Thymidylate_kin-like_dom"/>
</dbReference>
<dbReference type="SUPFAM" id="SSF52540">
    <property type="entry name" value="P-loop containing nucleoside triphosphate hydrolases"/>
    <property type="match status" value="1"/>
</dbReference>
<organism evidence="2 3">
    <name type="scientific">Pseudomonas plecoglossicida</name>
    <dbReference type="NCBI Taxonomy" id="70775"/>
    <lineage>
        <taxon>Bacteria</taxon>
        <taxon>Pseudomonadati</taxon>
        <taxon>Pseudomonadota</taxon>
        <taxon>Gammaproteobacteria</taxon>
        <taxon>Pseudomonadales</taxon>
        <taxon>Pseudomonadaceae</taxon>
        <taxon>Pseudomonas</taxon>
    </lineage>
</organism>